<accession>A0ABS8V4S2</accession>
<dbReference type="EMBL" id="JACEIK010003549">
    <property type="protein sequence ID" value="MCD9642155.1"/>
    <property type="molecule type" value="Genomic_DNA"/>
</dbReference>
<organism evidence="2 3">
    <name type="scientific">Datura stramonium</name>
    <name type="common">Jimsonweed</name>
    <name type="synonym">Common thornapple</name>
    <dbReference type="NCBI Taxonomy" id="4076"/>
    <lineage>
        <taxon>Eukaryota</taxon>
        <taxon>Viridiplantae</taxon>
        <taxon>Streptophyta</taxon>
        <taxon>Embryophyta</taxon>
        <taxon>Tracheophyta</taxon>
        <taxon>Spermatophyta</taxon>
        <taxon>Magnoliopsida</taxon>
        <taxon>eudicotyledons</taxon>
        <taxon>Gunneridae</taxon>
        <taxon>Pentapetalae</taxon>
        <taxon>asterids</taxon>
        <taxon>lamiids</taxon>
        <taxon>Solanales</taxon>
        <taxon>Solanaceae</taxon>
        <taxon>Solanoideae</taxon>
        <taxon>Datureae</taxon>
        <taxon>Datura</taxon>
    </lineage>
</organism>
<keyword evidence="3" id="KW-1185">Reference proteome</keyword>
<sequence length="89" mass="9676">MKPRDCPNEEGRASQEARCKPRNVPELRPVTNGIAAVAALFHNGPHSAWRKVVPSIATHITVCYMTIAADGLGGDRMVSEEGTWPSSYN</sequence>
<reference evidence="2 3" key="1">
    <citation type="journal article" date="2021" name="BMC Genomics">
        <title>Datura genome reveals duplications of psychoactive alkaloid biosynthetic genes and high mutation rate following tissue culture.</title>
        <authorList>
            <person name="Rajewski A."/>
            <person name="Carter-House D."/>
            <person name="Stajich J."/>
            <person name="Litt A."/>
        </authorList>
    </citation>
    <scope>NUCLEOTIDE SEQUENCE [LARGE SCALE GENOMIC DNA]</scope>
    <source>
        <strain evidence="2">AR-01</strain>
    </source>
</reference>
<gene>
    <name evidence="2" type="ORF">HAX54_028823</name>
</gene>
<evidence type="ECO:0000313" key="2">
    <source>
        <dbReference type="EMBL" id="MCD9642155.1"/>
    </source>
</evidence>
<dbReference type="Proteomes" id="UP000823775">
    <property type="component" value="Unassembled WGS sequence"/>
</dbReference>
<name>A0ABS8V4S2_DATST</name>
<protein>
    <submittedName>
        <fullName evidence="2">Uncharacterized protein</fullName>
    </submittedName>
</protein>
<proteinExistence type="predicted"/>
<feature type="region of interest" description="Disordered" evidence="1">
    <location>
        <begin position="1"/>
        <end position="20"/>
    </location>
</feature>
<comment type="caution">
    <text evidence="2">The sequence shown here is derived from an EMBL/GenBank/DDBJ whole genome shotgun (WGS) entry which is preliminary data.</text>
</comment>
<evidence type="ECO:0000313" key="3">
    <source>
        <dbReference type="Proteomes" id="UP000823775"/>
    </source>
</evidence>
<evidence type="ECO:0000256" key="1">
    <source>
        <dbReference type="SAM" id="MobiDB-lite"/>
    </source>
</evidence>